<dbReference type="PANTHER" id="PTHR42938:SF46">
    <property type="entry name" value="D-3-PHOSPHOGLYCERATE DEHYDROGENASE 2, CHLOROPLASTIC"/>
    <property type="match status" value="1"/>
</dbReference>
<keyword evidence="1" id="KW-0560">Oxidoreductase</keyword>
<dbReference type="Gene3D" id="3.40.50.720">
    <property type="entry name" value="NAD(P)-binding Rossmann-like Domain"/>
    <property type="match status" value="3"/>
</dbReference>
<dbReference type="GO" id="GO:0051287">
    <property type="term" value="F:NAD binding"/>
    <property type="evidence" value="ECO:0007669"/>
    <property type="project" value="InterPro"/>
</dbReference>
<accession>A0AAN9I553</accession>
<dbReference type="AlphaFoldDB" id="A0AAN9I553"/>
<reference evidence="4 5" key="1">
    <citation type="submission" date="2024-01" db="EMBL/GenBank/DDBJ databases">
        <title>The genomes of 5 underutilized Papilionoideae crops provide insights into root nodulation and disease resistance.</title>
        <authorList>
            <person name="Yuan L."/>
        </authorList>
    </citation>
    <scope>NUCLEOTIDE SEQUENCE [LARGE SCALE GENOMIC DNA]</scope>
    <source>
        <strain evidence="4">LY-2023</strain>
        <tissue evidence="4">Leaf</tissue>
    </source>
</reference>
<dbReference type="Gene3D" id="3.30.70.260">
    <property type="match status" value="1"/>
</dbReference>
<dbReference type="Pfam" id="PF01842">
    <property type="entry name" value="ACT"/>
    <property type="match status" value="1"/>
</dbReference>
<proteinExistence type="predicted"/>
<dbReference type="CDD" id="cd04902">
    <property type="entry name" value="ACT_3PGDH-xct"/>
    <property type="match status" value="1"/>
</dbReference>
<dbReference type="Pfam" id="PF02826">
    <property type="entry name" value="2-Hacid_dh_C"/>
    <property type="match status" value="1"/>
</dbReference>
<dbReference type="GO" id="GO:0004617">
    <property type="term" value="F:phosphoglycerate dehydrogenase activity"/>
    <property type="evidence" value="ECO:0007669"/>
    <property type="project" value="TreeGrafter"/>
</dbReference>
<name>A0AAN9I553_CLITE</name>
<sequence length="301" mass="32087">MVGKTLAIMRFGKVGSEVARSGKGLGMNVVTHNPYAPADRARVIGIDLVSFDQAISTADFISLHMPLTPSTKKVFNDNTFTNMKKGVRIINVARGRVIDEDAFGRIVLVKHEKVTVTPHLGASTKEAQEDVAIDIAEAVVGALKGELSATTVNAPMVLPEVVSELNSYIMLAEKLGKLAVQLVSGKSRIKNVKVDISTIESKVGSVVSDNGQMTCLGSFGVDVSLEGNLILSRQVDQPGMIGCVGNILAQHNVNVSFMSVGRNSRKKMAIMAIGVDEEPTQEALDNIGSASTIKELVFLKL</sequence>
<dbReference type="GO" id="GO:0009570">
    <property type="term" value="C:chloroplast stroma"/>
    <property type="evidence" value="ECO:0007669"/>
    <property type="project" value="TreeGrafter"/>
</dbReference>
<dbReference type="Proteomes" id="UP001359559">
    <property type="component" value="Unassembled WGS sequence"/>
</dbReference>
<dbReference type="PANTHER" id="PTHR42938">
    <property type="entry name" value="FORMATE DEHYDROGENASE 1"/>
    <property type="match status" value="1"/>
</dbReference>
<organism evidence="4 5">
    <name type="scientific">Clitoria ternatea</name>
    <name type="common">Butterfly pea</name>
    <dbReference type="NCBI Taxonomy" id="43366"/>
    <lineage>
        <taxon>Eukaryota</taxon>
        <taxon>Viridiplantae</taxon>
        <taxon>Streptophyta</taxon>
        <taxon>Embryophyta</taxon>
        <taxon>Tracheophyta</taxon>
        <taxon>Spermatophyta</taxon>
        <taxon>Magnoliopsida</taxon>
        <taxon>eudicotyledons</taxon>
        <taxon>Gunneridae</taxon>
        <taxon>Pentapetalae</taxon>
        <taxon>rosids</taxon>
        <taxon>fabids</taxon>
        <taxon>Fabales</taxon>
        <taxon>Fabaceae</taxon>
        <taxon>Papilionoideae</taxon>
        <taxon>50 kb inversion clade</taxon>
        <taxon>NPAAA clade</taxon>
        <taxon>indigoferoid/millettioid clade</taxon>
        <taxon>Phaseoleae</taxon>
        <taxon>Clitoria</taxon>
    </lineage>
</organism>
<comment type="pathway">
    <text evidence="2">Amino-acid biosynthesis.</text>
</comment>
<dbReference type="InterPro" id="IPR036291">
    <property type="entry name" value="NAD(P)-bd_dom_sf"/>
</dbReference>
<dbReference type="PROSITE" id="PS00671">
    <property type="entry name" value="D_2_HYDROXYACID_DH_3"/>
    <property type="match status" value="1"/>
</dbReference>
<dbReference type="SUPFAM" id="SSF55021">
    <property type="entry name" value="ACT-like"/>
    <property type="match status" value="1"/>
</dbReference>
<evidence type="ECO:0000313" key="5">
    <source>
        <dbReference type="Proteomes" id="UP001359559"/>
    </source>
</evidence>
<dbReference type="InterPro" id="IPR045865">
    <property type="entry name" value="ACT-like_dom_sf"/>
</dbReference>
<dbReference type="PROSITE" id="PS51671">
    <property type="entry name" value="ACT"/>
    <property type="match status" value="1"/>
</dbReference>
<comment type="caution">
    <text evidence="4">The sequence shown here is derived from an EMBL/GenBank/DDBJ whole genome shotgun (WGS) entry which is preliminary data.</text>
</comment>
<protein>
    <recommendedName>
        <fullName evidence="3">ACT domain-containing protein</fullName>
    </recommendedName>
</protein>
<evidence type="ECO:0000259" key="3">
    <source>
        <dbReference type="PROSITE" id="PS51671"/>
    </source>
</evidence>
<dbReference type="InterPro" id="IPR006140">
    <property type="entry name" value="D-isomer_DH_NAD-bd"/>
</dbReference>
<evidence type="ECO:0000313" key="4">
    <source>
        <dbReference type="EMBL" id="KAK7264025.1"/>
    </source>
</evidence>
<gene>
    <name evidence="4" type="ORF">RJT34_31627</name>
</gene>
<keyword evidence="5" id="KW-1185">Reference proteome</keyword>
<evidence type="ECO:0000256" key="1">
    <source>
        <dbReference type="ARBA" id="ARBA00023002"/>
    </source>
</evidence>
<dbReference type="InterPro" id="IPR002912">
    <property type="entry name" value="ACT_dom"/>
</dbReference>
<dbReference type="PROSITE" id="PS00670">
    <property type="entry name" value="D_2_HYDROXYACID_DH_2"/>
    <property type="match status" value="1"/>
</dbReference>
<dbReference type="FunFam" id="3.30.70.260:FF:000008">
    <property type="entry name" value="D-3-phosphoglycerate dehydrogenase, chloroplastic"/>
    <property type="match status" value="1"/>
</dbReference>
<dbReference type="InterPro" id="IPR029753">
    <property type="entry name" value="D-isomer_DH_CS"/>
</dbReference>
<feature type="domain" description="ACT" evidence="3">
    <location>
        <begin position="229"/>
        <end position="301"/>
    </location>
</feature>
<dbReference type="SUPFAM" id="SSF51735">
    <property type="entry name" value="NAD(P)-binding Rossmann-fold domains"/>
    <property type="match status" value="1"/>
</dbReference>
<evidence type="ECO:0000256" key="2">
    <source>
        <dbReference type="ARBA" id="ARBA00029440"/>
    </source>
</evidence>
<dbReference type="EMBL" id="JAYKXN010000008">
    <property type="protein sequence ID" value="KAK7264025.1"/>
    <property type="molecule type" value="Genomic_DNA"/>
</dbReference>
<dbReference type="FunFam" id="3.40.50.720:FF:000616">
    <property type="entry name" value="D-3-phosphoglycerate dehydrogenase 2 chloroplastic"/>
    <property type="match status" value="1"/>
</dbReference>